<dbReference type="InterPro" id="IPR037053">
    <property type="entry name" value="Phage_tail_collar_dom_sf"/>
</dbReference>
<evidence type="ECO:0000259" key="1">
    <source>
        <dbReference type="Pfam" id="PF07484"/>
    </source>
</evidence>
<accession>A0ABR6X2T8</accession>
<reference evidence="2 3" key="1">
    <citation type="submission" date="2020-08" db="EMBL/GenBank/DDBJ databases">
        <title>Novel species isolated from subtropical streams in China.</title>
        <authorList>
            <person name="Lu H."/>
        </authorList>
    </citation>
    <scope>NUCLEOTIDE SEQUENCE [LARGE SCALE GENOMIC DNA]</scope>
    <source>
        <strain evidence="2 3">KACC 16656</strain>
    </source>
</reference>
<feature type="domain" description="Phage tail collar" evidence="1">
    <location>
        <begin position="8"/>
        <end position="62"/>
    </location>
</feature>
<keyword evidence="3" id="KW-1185">Reference proteome</keyword>
<dbReference type="EMBL" id="JACOFW010000006">
    <property type="protein sequence ID" value="MBC3807171.1"/>
    <property type="molecule type" value="Genomic_DNA"/>
</dbReference>
<dbReference type="Pfam" id="PF07484">
    <property type="entry name" value="Collar"/>
    <property type="match status" value="1"/>
</dbReference>
<sequence>MSEPFIAEIRAFAFNFAPRGWAYCHGQITSIAQNTALFSLLGTTYGGNGQTTFALPNLQGRAVMHAGQGPGLSDYALGQTGGTETVTLTANQMPNHTHSMAAINGPGTASNPANNTTLAVGAKGAPLYAPMSGATGTMHASTALPTGGNQPHNNIQPYLTLNFAIAMLGIFPSRN</sequence>
<evidence type="ECO:0000313" key="2">
    <source>
        <dbReference type="EMBL" id="MBC3807171.1"/>
    </source>
</evidence>
<gene>
    <name evidence="2" type="ORF">H8K52_07410</name>
</gene>
<evidence type="ECO:0000313" key="3">
    <source>
        <dbReference type="Proteomes" id="UP000648257"/>
    </source>
</evidence>
<dbReference type="Gene3D" id="3.90.1340.10">
    <property type="entry name" value="Phage tail collar domain"/>
    <property type="match status" value="1"/>
</dbReference>
<proteinExistence type="predicted"/>
<comment type="caution">
    <text evidence="2">The sequence shown here is derived from an EMBL/GenBank/DDBJ whole genome shotgun (WGS) entry which is preliminary data.</text>
</comment>
<dbReference type="Proteomes" id="UP000648257">
    <property type="component" value="Unassembled WGS sequence"/>
</dbReference>
<dbReference type="RefSeq" id="WP_186922262.1">
    <property type="nucleotide sequence ID" value="NZ_JACOFW010000006.1"/>
</dbReference>
<dbReference type="SUPFAM" id="SSF88874">
    <property type="entry name" value="Receptor-binding domain of short tail fibre protein gp12"/>
    <property type="match status" value="1"/>
</dbReference>
<name>A0ABR6X2T8_9BURK</name>
<organism evidence="2 3">
    <name type="scientific">Undibacterium seohonense</name>
    <dbReference type="NCBI Taxonomy" id="1344950"/>
    <lineage>
        <taxon>Bacteria</taxon>
        <taxon>Pseudomonadati</taxon>
        <taxon>Pseudomonadota</taxon>
        <taxon>Betaproteobacteria</taxon>
        <taxon>Burkholderiales</taxon>
        <taxon>Oxalobacteraceae</taxon>
        <taxon>Undibacterium</taxon>
    </lineage>
</organism>
<protein>
    <submittedName>
        <fullName evidence="2">Phage tail protein</fullName>
    </submittedName>
</protein>
<dbReference type="InterPro" id="IPR011083">
    <property type="entry name" value="Phage_tail_collar_dom"/>
</dbReference>